<dbReference type="InterPro" id="IPR014729">
    <property type="entry name" value="Rossmann-like_a/b/a_fold"/>
</dbReference>
<evidence type="ECO:0000256" key="8">
    <source>
        <dbReference type="ARBA" id="ARBA00022917"/>
    </source>
</evidence>
<dbReference type="AlphaFoldDB" id="A0A915Q503"/>
<comment type="catalytic activity">
    <reaction evidence="11 12">
        <text>tRNA(Tyr) + L-tyrosine + ATP = L-tyrosyl-tRNA(Tyr) + AMP + diphosphate + H(+)</text>
        <dbReference type="Rhea" id="RHEA:10220"/>
        <dbReference type="Rhea" id="RHEA-COMP:9706"/>
        <dbReference type="Rhea" id="RHEA-COMP:9707"/>
        <dbReference type="ChEBI" id="CHEBI:15378"/>
        <dbReference type="ChEBI" id="CHEBI:30616"/>
        <dbReference type="ChEBI" id="CHEBI:33019"/>
        <dbReference type="ChEBI" id="CHEBI:58315"/>
        <dbReference type="ChEBI" id="CHEBI:78442"/>
        <dbReference type="ChEBI" id="CHEBI:78536"/>
        <dbReference type="ChEBI" id="CHEBI:456215"/>
        <dbReference type="EC" id="6.1.1.1"/>
    </reaction>
</comment>
<dbReference type="SUPFAM" id="SSF52374">
    <property type="entry name" value="Nucleotidylyl transferase"/>
    <property type="match status" value="2"/>
</dbReference>
<name>A0A915Q503_9BILA</name>
<keyword evidence="9 12" id="KW-0030">Aminoacyl-tRNA synthetase</keyword>
<evidence type="ECO:0000256" key="9">
    <source>
        <dbReference type="ARBA" id="ARBA00023146"/>
    </source>
</evidence>
<evidence type="ECO:0000256" key="4">
    <source>
        <dbReference type="ARBA" id="ARBA00022490"/>
    </source>
</evidence>
<keyword evidence="4" id="KW-0963">Cytoplasm</keyword>
<comment type="similarity">
    <text evidence="2 12">Belongs to the class-I aminoacyl-tRNA synthetase family.</text>
</comment>
<evidence type="ECO:0000256" key="6">
    <source>
        <dbReference type="ARBA" id="ARBA00022741"/>
    </source>
</evidence>
<evidence type="ECO:0000256" key="2">
    <source>
        <dbReference type="ARBA" id="ARBA00005594"/>
    </source>
</evidence>
<keyword evidence="8 12" id="KW-0648">Protein biosynthesis</keyword>
<proteinExistence type="inferred from homology"/>
<organism evidence="13 14">
    <name type="scientific">Setaria digitata</name>
    <dbReference type="NCBI Taxonomy" id="48799"/>
    <lineage>
        <taxon>Eukaryota</taxon>
        <taxon>Metazoa</taxon>
        <taxon>Ecdysozoa</taxon>
        <taxon>Nematoda</taxon>
        <taxon>Chromadorea</taxon>
        <taxon>Rhabditida</taxon>
        <taxon>Spirurina</taxon>
        <taxon>Spiruromorpha</taxon>
        <taxon>Filarioidea</taxon>
        <taxon>Setariidae</taxon>
        <taxon>Setaria</taxon>
    </lineage>
</organism>
<dbReference type="PANTHER" id="PTHR46264:SF4">
    <property type="entry name" value="TYROSINE--TRNA LIGASE, CYTOPLASMIC"/>
    <property type="match status" value="1"/>
</dbReference>
<dbReference type="WBParaSite" id="sdigi.contig994.g10092.t1">
    <property type="protein sequence ID" value="sdigi.contig994.g10092.t1"/>
    <property type="gene ID" value="sdigi.contig994.g10092"/>
</dbReference>
<evidence type="ECO:0000256" key="5">
    <source>
        <dbReference type="ARBA" id="ARBA00022598"/>
    </source>
</evidence>
<dbReference type="EC" id="6.1.1.1" evidence="3 12"/>
<evidence type="ECO:0000313" key="13">
    <source>
        <dbReference type="Proteomes" id="UP000887581"/>
    </source>
</evidence>
<dbReference type="Gene3D" id="3.40.50.620">
    <property type="entry name" value="HUPs"/>
    <property type="match status" value="2"/>
</dbReference>
<comment type="subcellular location">
    <subcellularLocation>
        <location evidence="1">Cytoplasm</location>
    </subcellularLocation>
</comment>
<evidence type="ECO:0000256" key="12">
    <source>
        <dbReference type="RuleBase" id="RU361234"/>
    </source>
</evidence>
<accession>A0A915Q503</accession>
<dbReference type="NCBIfam" id="TIGR00234">
    <property type="entry name" value="tyrS"/>
    <property type="match status" value="1"/>
</dbReference>
<evidence type="ECO:0000256" key="11">
    <source>
        <dbReference type="ARBA" id="ARBA00048248"/>
    </source>
</evidence>
<sequence>MSSDNESGVILDADGRLSEENLRRLNLITRNLQEVLGLEKITKQLVSKKNIHIYWGTATTGRPHIGYFLPMRKIADFLSAGLRVTILFADLHAFLDNLKSTWELLDNRVIYYERVIKALLAALDVPLEQLHFVRGTSYQLTREYTSDLLRLCNIITRRDALRAGAEVVKQVASPLLSGLLYPLLQALDEQYLKVDGQFGGVDQRKIFILAEEQLPKLKLGKRFHLMNPMIPGLQGSKMSSSEEDSKIDLLDTPDVIRKKIDGALCDRDSNENGVLAFYEYVLFPIVSPKPVCVDGKEYQNYKNLSEAYNTSRISETGVKDTLKEFICKILEVVQKDCMNKEMLSILKKGYPKNVSDDSLSHSDSHSANNTVTLDEKENQRFEEIISDAELVSGENWLKRRIKENGLLHVVYEIAPKGRFHLGFVIPLFKLKKLQSLGNVSLTVVLADIAAFLDNDKCPWNVREARCKYYTMVLQRVFNLLELKDVKIVRGSDYQLEPDYTLELYQMASKVTRDEAAILNGLTIGSLLLPLYFTINHYHINADIIVMGEEMRPFSEFSEQLMHRCGQQPRAQILLPVLPSMSGNKMSASEPEFHLDLLDTPKTVKQKIGRSFCEPGNLKDNIAFELSKRFIFAYFGPKLVIERSEENGGNLTVNGCNQLEKIIVDGSLHPGDLKATVVSKINQFFDPIRTCFTTEAKLMSTAFPSKKNNKK</sequence>
<dbReference type="FunFam" id="3.40.50.620:FF:000040">
    <property type="entry name" value="Tyrosine--tRNA ligase"/>
    <property type="match status" value="1"/>
</dbReference>
<dbReference type="PANTHER" id="PTHR46264">
    <property type="entry name" value="TYROSINE-TRNA LIGASE"/>
    <property type="match status" value="1"/>
</dbReference>
<dbReference type="InterPro" id="IPR050489">
    <property type="entry name" value="Tyr-tRNA_synthase"/>
</dbReference>
<keyword evidence="5 12" id="KW-0436">Ligase</keyword>
<dbReference type="InterPro" id="IPR002307">
    <property type="entry name" value="Tyr-tRNA-ligase"/>
</dbReference>
<dbReference type="NCBIfam" id="NF006330">
    <property type="entry name" value="PRK08560.1"/>
    <property type="match status" value="1"/>
</dbReference>
<evidence type="ECO:0000256" key="3">
    <source>
        <dbReference type="ARBA" id="ARBA00013160"/>
    </source>
</evidence>
<evidence type="ECO:0000256" key="1">
    <source>
        <dbReference type="ARBA" id="ARBA00004496"/>
    </source>
</evidence>
<evidence type="ECO:0000256" key="10">
    <source>
        <dbReference type="ARBA" id="ARBA00033323"/>
    </source>
</evidence>
<dbReference type="GO" id="GO:0004831">
    <property type="term" value="F:tyrosine-tRNA ligase activity"/>
    <property type="evidence" value="ECO:0007669"/>
    <property type="project" value="UniProtKB-EC"/>
</dbReference>
<protein>
    <recommendedName>
        <fullName evidence="3 12">Tyrosine--tRNA ligase</fullName>
        <ecNumber evidence="3 12">6.1.1.1</ecNumber>
    </recommendedName>
    <alternativeName>
        <fullName evidence="10 12">Tyrosyl-tRNA synthetase</fullName>
    </alternativeName>
</protein>
<dbReference type="GO" id="GO:0005524">
    <property type="term" value="F:ATP binding"/>
    <property type="evidence" value="ECO:0007669"/>
    <property type="project" value="UniProtKB-KW"/>
</dbReference>
<dbReference type="GO" id="GO:0005737">
    <property type="term" value="C:cytoplasm"/>
    <property type="evidence" value="ECO:0007669"/>
    <property type="project" value="UniProtKB-SubCell"/>
</dbReference>
<keyword evidence="13" id="KW-1185">Reference proteome</keyword>
<reference evidence="14" key="1">
    <citation type="submission" date="2022-11" db="UniProtKB">
        <authorList>
            <consortium name="WormBaseParasite"/>
        </authorList>
    </citation>
    <scope>IDENTIFICATION</scope>
</reference>
<dbReference type="Pfam" id="PF00579">
    <property type="entry name" value="tRNA-synt_1b"/>
    <property type="match status" value="2"/>
</dbReference>
<dbReference type="GO" id="GO:0006437">
    <property type="term" value="P:tyrosyl-tRNA aminoacylation"/>
    <property type="evidence" value="ECO:0007669"/>
    <property type="project" value="InterPro"/>
</dbReference>
<evidence type="ECO:0000313" key="14">
    <source>
        <dbReference type="WBParaSite" id="sdigi.contig994.g10092.t1"/>
    </source>
</evidence>
<dbReference type="InterPro" id="IPR002305">
    <property type="entry name" value="aa-tRNA-synth_Ic"/>
</dbReference>
<dbReference type="Gene3D" id="1.10.240.10">
    <property type="entry name" value="Tyrosyl-Transfer RNA Synthetase"/>
    <property type="match status" value="2"/>
</dbReference>
<keyword evidence="6 12" id="KW-0547">Nucleotide-binding</keyword>
<evidence type="ECO:0000256" key="7">
    <source>
        <dbReference type="ARBA" id="ARBA00022840"/>
    </source>
</evidence>
<dbReference type="PRINTS" id="PR01040">
    <property type="entry name" value="TRNASYNTHTYR"/>
</dbReference>
<dbReference type="Proteomes" id="UP000887581">
    <property type="component" value="Unplaced"/>
</dbReference>
<keyword evidence="7 12" id="KW-0067">ATP-binding</keyword>